<accession>A9P2H8</accession>
<reference evidence="1" key="1">
    <citation type="journal article" date="2008" name="BMC Genomics">
        <title>A conifer genomics resource of 200,000 spruce (Picea spp.) ESTs and 6,464 high-quality, sequence-finished full-length cDNAs for Sitka spruce (Picea sitchensis).</title>
        <authorList>
            <person name="Ralph S.G."/>
            <person name="Chun H.J."/>
            <person name="Kolosova N."/>
            <person name="Cooper D."/>
            <person name="Oddy C."/>
            <person name="Ritland C.E."/>
            <person name="Kirkpatrick R."/>
            <person name="Moore R."/>
            <person name="Barber S."/>
            <person name="Holt R.A."/>
            <person name="Jones S.J."/>
            <person name="Marra M.A."/>
            <person name="Douglas C.J."/>
            <person name="Ritland K."/>
            <person name="Bohlmann J."/>
        </authorList>
    </citation>
    <scope>NUCLEOTIDE SEQUENCE</scope>
    <source>
        <tissue evidence="1">Bark</tissue>
    </source>
</reference>
<sequence>MKYDLGNQIKRYSKSSKRITERQSCMLLGLICRLLLCGYHRYITIYCRREFRGDLGISKTSTED</sequence>
<dbReference type="AlphaFoldDB" id="A9P2H8"/>
<name>A9P2H8_PICSI</name>
<evidence type="ECO:0000313" key="1">
    <source>
        <dbReference type="EMBL" id="ABK27089.1"/>
    </source>
</evidence>
<dbReference type="EMBL" id="EF087856">
    <property type="protein sequence ID" value="ABK27089.1"/>
    <property type="molecule type" value="mRNA"/>
</dbReference>
<protein>
    <submittedName>
        <fullName evidence="1">Uncharacterized protein</fullName>
    </submittedName>
</protein>
<organism evidence="1">
    <name type="scientific">Picea sitchensis</name>
    <name type="common">Sitka spruce</name>
    <name type="synonym">Pinus sitchensis</name>
    <dbReference type="NCBI Taxonomy" id="3332"/>
    <lineage>
        <taxon>Eukaryota</taxon>
        <taxon>Viridiplantae</taxon>
        <taxon>Streptophyta</taxon>
        <taxon>Embryophyta</taxon>
        <taxon>Tracheophyta</taxon>
        <taxon>Spermatophyta</taxon>
        <taxon>Pinopsida</taxon>
        <taxon>Pinidae</taxon>
        <taxon>Conifers I</taxon>
        <taxon>Pinales</taxon>
        <taxon>Pinaceae</taxon>
        <taxon>Picea</taxon>
    </lineage>
</organism>
<proteinExistence type="evidence at transcript level"/>